<name>A0ABN8QH86_9CNID</name>
<dbReference type="Gene3D" id="3.30.980.10">
    <property type="entry name" value="Threonyl-trna Synthetase, Chain A, domain 2"/>
    <property type="match status" value="1"/>
</dbReference>
<feature type="domain" description="Threonyl/alanyl tRNA synthetase SAD" evidence="5">
    <location>
        <begin position="194"/>
        <end position="230"/>
    </location>
</feature>
<dbReference type="PANTHER" id="PTHR43462:SF1">
    <property type="entry name" value="ALANYL-TRNA EDITING PROTEIN AARSD1"/>
    <property type="match status" value="1"/>
</dbReference>
<gene>
    <name evidence="6" type="ORF">PLOB_00006815</name>
</gene>
<comment type="cofactor">
    <cofactor evidence="1">
        <name>Zn(2+)</name>
        <dbReference type="ChEBI" id="CHEBI:29105"/>
    </cofactor>
</comment>
<dbReference type="InterPro" id="IPR009000">
    <property type="entry name" value="Transl_B-barrel_sf"/>
</dbReference>
<organism evidence="6 7">
    <name type="scientific">Porites lobata</name>
    <dbReference type="NCBI Taxonomy" id="104759"/>
    <lineage>
        <taxon>Eukaryota</taxon>
        <taxon>Metazoa</taxon>
        <taxon>Cnidaria</taxon>
        <taxon>Anthozoa</taxon>
        <taxon>Hexacorallia</taxon>
        <taxon>Scleractinia</taxon>
        <taxon>Fungiina</taxon>
        <taxon>Poritidae</taxon>
        <taxon>Porites</taxon>
    </lineage>
</organism>
<keyword evidence="7" id="KW-1185">Reference proteome</keyword>
<dbReference type="Proteomes" id="UP001159405">
    <property type="component" value="Unassembled WGS sequence"/>
</dbReference>
<proteinExistence type="inferred from homology"/>
<accession>A0ABN8QH86</accession>
<sequence>MVFACQKDSFLRALKTKVISCKPGKINGKEVFEVVLEDTVLFPEGGGQPDDRGTINGIEVLRVLRRGATAIHYVCEEIPEGSEVDLAIDWSRRFDHMQQHSGKHLHMISSLLFGYETTSWELGKLRSHIELKCKKLSAEEIEWIEQTAYQIIRDNTPVNVHVHPSAACPELQNVSLHKQGKVKKIVVFCSFFNMSGIDRNMCCGTHVSNLSQVQVIKLFPETESMRGGTRLFFLAGDRVLKYLGKALDNERALTRMLSVGPDDHPSAVDRIQNSLKSVNKVTKSQLRELAQLEAYQLQSSSETKTYFYIHRENGDMDYMNALVNELSKQPRLVLVTVGPDKGPGQFLLFGDEKQVSQIGPKIAAVFEGKGGRKKGRYQGKANTLKTRSSAEDLPKEFTSILVNES</sequence>
<dbReference type="PANTHER" id="PTHR43462">
    <property type="entry name" value="ALANYL-TRNA EDITING PROTEIN"/>
    <property type="match status" value="1"/>
</dbReference>
<keyword evidence="3" id="KW-0479">Metal-binding</keyword>
<evidence type="ECO:0000256" key="2">
    <source>
        <dbReference type="ARBA" id="ARBA00008429"/>
    </source>
</evidence>
<dbReference type="Pfam" id="PF07973">
    <property type="entry name" value="tRNA_SAD"/>
    <property type="match status" value="1"/>
</dbReference>
<evidence type="ECO:0000256" key="3">
    <source>
        <dbReference type="ARBA" id="ARBA00022723"/>
    </source>
</evidence>
<dbReference type="EMBL" id="CALNXK010000130">
    <property type="protein sequence ID" value="CAH3164575.1"/>
    <property type="molecule type" value="Genomic_DNA"/>
</dbReference>
<evidence type="ECO:0000256" key="1">
    <source>
        <dbReference type="ARBA" id="ARBA00001947"/>
    </source>
</evidence>
<reference evidence="6 7" key="1">
    <citation type="submission" date="2022-05" db="EMBL/GenBank/DDBJ databases">
        <authorList>
            <consortium name="Genoscope - CEA"/>
            <person name="William W."/>
        </authorList>
    </citation>
    <scope>NUCLEOTIDE SEQUENCE [LARGE SCALE GENOMIC DNA]</scope>
</reference>
<keyword evidence="4" id="KW-0862">Zinc</keyword>
<comment type="similarity">
    <text evidence="2">Belongs to the class-II aminoacyl-tRNA synthetase family. Alax-L subfamily.</text>
</comment>
<dbReference type="InterPro" id="IPR012947">
    <property type="entry name" value="tRNA_SAD"/>
</dbReference>
<evidence type="ECO:0000313" key="7">
    <source>
        <dbReference type="Proteomes" id="UP001159405"/>
    </source>
</evidence>
<dbReference type="Gene3D" id="2.40.30.130">
    <property type="match status" value="1"/>
</dbReference>
<protein>
    <recommendedName>
        <fullName evidence="5">Threonyl/alanyl tRNA synthetase SAD domain-containing protein</fullName>
    </recommendedName>
</protein>
<evidence type="ECO:0000259" key="5">
    <source>
        <dbReference type="Pfam" id="PF07973"/>
    </source>
</evidence>
<comment type="caution">
    <text evidence="6">The sequence shown here is derived from an EMBL/GenBank/DDBJ whole genome shotgun (WGS) entry which is preliminary data.</text>
</comment>
<dbReference type="InterPro" id="IPR051335">
    <property type="entry name" value="Alanyl-tRNA_Editing_Enzymes"/>
</dbReference>
<dbReference type="InterPro" id="IPR018163">
    <property type="entry name" value="Thr/Ala-tRNA-synth_IIc_edit"/>
</dbReference>
<evidence type="ECO:0000256" key="4">
    <source>
        <dbReference type="ARBA" id="ARBA00022833"/>
    </source>
</evidence>
<evidence type="ECO:0000313" key="6">
    <source>
        <dbReference type="EMBL" id="CAH3164575.1"/>
    </source>
</evidence>
<dbReference type="SUPFAM" id="SSF50447">
    <property type="entry name" value="Translation proteins"/>
    <property type="match status" value="1"/>
</dbReference>
<dbReference type="SUPFAM" id="SSF55186">
    <property type="entry name" value="ThrRS/AlaRS common domain"/>
    <property type="match status" value="1"/>
</dbReference>